<dbReference type="EMBL" id="JACTAM010000001">
    <property type="protein sequence ID" value="KAI2668850.1"/>
    <property type="molecule type" value="Genomic_DNA"/>
</dbReference>
<dbReference type="InterPro" id="IPR021663">
    <property type="entry name" value="CD3_zeta/IgE_Fc_rcpt_gamma"/>
</dbReference>
<feature type="compositionally biased region" description="Basic and acidic residues" evidence="16">
    <location>
        <begin position="74"/>
        <end position="89"/>
    </location>
</feature>
<dbReference type="PANTHER" id="PTHR10035">
    <property type="entry name" value="T-CELL SURFACE GLYCOPROTEIN CD3 ZETA CHAIN"/>
    <property type="match status" value="1"/>
</dbReference>
<evidence type="ECO:0000313" key="18">
    <source>
        <dbReference type="EMBL" id="KAI2668850.1"/>
    </source>
</evidence>
<protein>
    <recommendedName>
        <fullName evidence="3">T-cell surface glycoprotein CD3 zeta chain</fullName>
    </recommendedName>
    <alternativeName>
        <fullName evidence="14">T-cell receptor T3 zeta chain</fullName>
    </alternativeName>
</protein>
<dbReference type="Pfam" id="PF02189">
    <property type="entry name" value="ITAM"/>
    <property type="match status" value="1"/>
</dbReference>
<evidence type="ECO:0000256" key="6">
    <source>
        <dbReference type="ARBA" id="ARBA00022692"/>
    </source>
</evidence>
<evidence type="ECO:0000256" key="1">
    <source>
        <dbReference type="ARBA" id="ARBA00004251"/>
    </source>
</evidence>
<accession>A0ABQ8N1I9</accession>
<sequence length="206" mass="23868">MQRRRAFNSPSAASYDPQYCYILDGILLLYGIIITAFFVRERCIKKKSKGDQDPLYQPINKSGQSAYDVLQQRSAEEGGTRGGRRRGDDSTYTVRTSSLQEGSLLAALRRRMIQPKPQKHLRRQTIAHQHELQLNDSHKHITTSTHFMFIRSFQSTPLQKKTEETYREIETKPGRRRPDQVYQGLSSVTKDTYDSLNMQQIHPPPR</sequence>
<evidence type="ECO:0000256" key="17">
    <source>
        <dbReference type="SAM" id="Phobius"/>
    </source>
</evidence>
<evidence type="ECO:0000256" key="4">
    <source>
        <dbReference type="ARBA" id="ARBA00022475"/>
    </source>
</evidence>
<evidence type="ECO:0000256" key="14">
    <source>
        <dbReference type="ARBA" id="ARBA00030941"/>
    </source>
</evidence>
<keyword evidence="13" id="KW-0675">Receptor</keyword>
<dbReference type="InterPro" id="IPR024128">
    <property type="entry name" value="T-cell_CD3_zeta"/>
</dbReference>
<evidence type="ECO:0000256" key="8">
    <source>
        <dbReference type="ARBA" id="ARBA00022737"/>
    </source>
</evidence>
<keyword evidence="12 17" id="KW-0472">Membrane</keyword>
<keyword evidence="7" id="KW-0732">Signal</keyword>
<keyword evidence="5" id="KW-0597">Phosphoprotein</keyword>
<evidence type="ECO:0000256" key="7">
    <source>
        <dbReference type="ARBA" id="ARBA00022729"/>
    </source>
</evidence>
<evidence type="ECO:0000256" key="12">
    <source>
        <dbReference type="ARBA" id="ARBA00023136"/>
    </source>
</evidence>
<evidence type="ECO:0000313" key="19">
    <source>
        <dbReference type="Proteomes" id="UP000830375"/>
    </source>
</evidence>
<evidence type="ECO:0000256" key="15">
    <source>
        <dbReference type="ARBA" id="ARBA00045360"/>
    </source>
</evidence>
<evidence type="ECO:0000256" key="2">
    <source>
        <dbReference type="ARBA" id="ARBA00007280"/>
    </source>
</evidence>
<name>A0ABQ8N1I9_LABRO</name>
<feature type="region of interest" description="Disordered" evidence="16">
    <location>
        <begin position="73"/>
        <end position="95"/>
    </location>
</feature>
<comment type="function">
    <text evidence="15">Part of the TCR-CD3 complex present on T-lymphocyte cell surface that plays an essential role in adaptive immune response. When antigen presenting cells (APCs) activate T-cell receptor (TCR), TCR-mediated signals are transmitted across the cell membrane by the CD3 chains CD3D, CD3E, CD3G and CD3Z. All CD3 chains contain immunoreceptor tyrosine-based activation motifs (ITAMs) in their cytoplasmic domain. Upon TCR engagement, these motifs become phosphorylated by Src family protein tyrosine kinases LCK and FYN, resulting in the activation of downstream signaling pathways. CD3Z ITAMs phosphorylation creates multiple docking sites for the protein kinase ZAP70 leading to ZAP70 phosphorylation and its conversion into a catalytically active enzyme. Plays an important role in intrathymic T-cell differentiation. Additionally, participates in the activity-dependent synapse formation of retinal ganglion cells (RGCs) in both the retina and dorsal lateral geniculate nucleus (dLGN).</text>
</comment>
<dbReference type="PANTHER" id="PTHR10035:SF2">
    <property type="entry name" value="T-CELL SURFACE GLYCOPROTEIN CD3 ZETA CHAIN"/>
    <property type="match status" value="1"/>
</dbReference>
<keyword evidence="9" id="KW-0391">Immunity</keyword>
<feature type="compositionally biased region" description="Basic and acidic residues" evidence="16">
    <location>
        <begin position="160"/>
        <end position="179"/>
    </location>
</feature>
<dbReference type="PROSITE" id="PS51055">
    <property type="entry name" value="ITAM_1"/>
    <property type="match status" value="1"/>
</dbReference>
<comment type="caution">
    <text evidence="18">The sequence shown here is derived from an EMBL/GenBank/DDBJ whole genome shotgun (WGS) entry which is preliminary data.</text>
</comment>
<keyword evidence="19" id="KW-1185">Reference proteome</keyword>
<evidence type="ECO:0000256" key="13">
    <source>
        <dbReference type="ARBA" id="ARBA00023170"/>
    </source>
</evidence>
<feature type="compositionally biased region" description="Polar residues" evidence="16">
    <location>
        <begin position="183"/>
        <end position="200"/>
    </location>
</feature>
<feature type="transmembrane region" description="Helical" evidence="17">
    <location>
        <begin position="20"/>
        <end position="39"/>
    </location>
</feature>
<reference evidence="18 19" key="1">
    <citation type="submission" date="2022-01" db="EMBL/GenBank/DDBJ databases">
        <title>A high-quality chromosome-level genome assembly of rohu carp, Labeo rohita.</title>
        <authorList>
            <person name="Arick M.A. II"/>
            <person name="Hsu C.-Y."/>
            <person name="Magbanua Z."/>
            <person name="Pechanova O."/>
            <person name="Grover C."/>
            <person name="Miller E."/>
            <person name="Thrash A."/>
            <person name="Ezzel L."/>
            <person name="Alam S."/>
            <person name="Benzie J."/>
            <person name="Hamilton M."/>
            <person name="Karsi A."/>
            <person name="Lawrence M.L."/>
            <person name="Peterson D.G."/>
        </authorList>
    </citation>
    <scope>NUCLEOTIDE SEQUENCE [LARGE SCALE GENOMIC DNA]</scope>
    <source>
        <strain evidence="19">BAU-BD-2019</strain>
        <tissue evidence="18">Blood</tissue>
    </source>
</reference>
<evidence type="ECO:0000256" key="9">
    <source>
        <dbReference type="ARBA" id="ARBA00022859"/>
    </source>
</evidence>
<keyword evidence="8" id="KW-0677">Repeat</keyword>
<keyword evidence="4" id="KW-1003">Cell membrane</keyword>
<keyword evidence="11" id="KW-1064">Adaptive immunity</keyword>
<dbReference type="Proteomes" id="UP000830375">
    <property type="component" value="Unassembled WGS sequence"/>
</dbReference>
<organism evidence="18 19">
    <name type="scientific">Labeo rohita</name>
    <name type="common">Indian major carp</name>
    <name type="synonym">Cyprinus rohita</name>
    <dbReference type="NCBI Taxonomy" id="84645"/>
    <lineage>
        <taxon>Eukaryota</taxon>
        <taxon>Metazoa</taxon>
        <taxon>Chordata</taxon>
        <taxon>Craniata</taxon>
        <taxon>Vertebrata</taxon>
        <taxon>Euteleostomi</taxon>
        <taxon>Actinopterygii</taxon>
        <taxon>Neopterygii</taxon>
        <taxon>Teleostei</taxon>
        <taxon>Ostariophysi</taxon>
        <taxon>Cypriniformes</taxon>
        <taxon>Cyprinidae</taxon>
        <taxon>Labeoninae</taxon>
        <taxon>Labeonini</taxon>
        <taxon>Labeo</taxon>
    </lineage>
</organism>
<comment type="similarity">
    <text evidence="2">Belongs to the CD3Z/FCER1G family.</text>
</comment>
<proteinExistence type="inferred from homology"/>
<evidence type="ECO:0000256" key="11">
    <source>
        <dbReference type="ARBA" id="ARBA00023130"/>
    </source>
</evidence>
<evidence type="ECO:0000256" key="10">
    <source>
        <dbReference type="ARBA" id="ARBA00022989"/>
    </source>
</evidence>
<dbReference type="Pfam" id="PF11628">
    <property type="entry name" value="TCR_zetazeta"/>
    <property type="match status" value="1"/>
</dbReference>
<evidence type="ECO:0000256" key="5">
    <source>
        <dbReference type="ARBA" id="ARBA00022553"/>
    </source>
</evidence>
<comment type="subcellular location">
    <subcellularLocation>
        <location evidence="1">Cell membrane</location>
        <topology evidence="1">Single-pass type I membrane protein</topology>
    </subcellularLocation>
</comment>
<evidence type="ECO:0000256" key="3">
    <source>
        <dbReference type="ARBA" id="ARBA00020448"/>
    </source>
</evidence>
<evidence type="ECO:0000256" key="16">
    <source>
        <dbReference type="SAM" id="MobiDB-lite"/>
    </source>
</evidence>
<dbReference type="SMART" id="SM00077">
    <property type="entry name" value="ITAM"/>
    <property type="match status" value="3"/>
</dbReference>
<keyword evidence="10 17" id="KW-1133">Transmembrane helix</keyword>
<dbReference type="InterPro" id="IPR003110">
    <property type="entry name" value="Phos_immunorcpt_sig_ITAM"/>
</dbReference>
<feature type="region of interest" description="Disordered" evidence="16">
    <location>
        <begin position="160"/>
        <end position="206"/>
    </location>
</feature>
<keyword evidence="6 17" id="KW-0812">Transmembrane</keyword>
<gene>
    <name evidence="18" type="ORF">H4Q32_005665</name>
</gene>